<dbReference type="PANTHER" id="PTHR30487:SF0">
    <property type="entry name" value="PREPILIN LEADER PEPTIDASE_N-METHYLTRANSFERASE-RELATED"/>
    <property type="match status" value="1"/>
</dbReference>
<comment type="subcellular location">
    <subcellularLocation>
        <location evidence="1">Cell membrane</location>
        <topology evidence="1">Multi-pass membrane protein</topology>
    </subcellularLocation>
</comment>
<evidence type="ECO:0000256" key="4">
    <source>
        <dbReference type="ARBA" id="ARBA00022692"/>
    </source>
</evidence>
<protein>
    <submittedName>
        <fullName evidence="10">Prepilin peptidase</fullName>
    </submittedName>
</protein>
<keyword evidence="3" id="KW-1003">Cell membrane</keyword>
<dbReference type="InterPro" id="IPR010627">
    <property type="entry name" value="Prepilin_pept_A24_N"/>
</dbReference>
<evidence type="ECO:0000256" key="7">
    <source>
        <dbReference type="SAM" id="Phobius"/>
    </source>
</evidence>
<proteinExistence type="inferred from homology"/>
<name>A0ABR7N184_9FIRM</name>
<evidence type="ECO:0000259" key="8">
    <source>
        <dbReference type="Pfam" id="PF01478"/>
    </source>
</evidence>
<evidence type="ECO:0000256" key="1">
    <source>
        <dbReference type="ARBA" id="ARBA00004651"/>
    </source>
</evidence>
<sequence>MSVAAITIVLYIFVFLFGIVIGSFLNVCIYRIPLKESIVFPHSHCMTCGYQLRWYDLVPLFSFLFLRGRCRKCHTKLSLQYPLVEGMNGALYVIVFLANGWNYMSVVYCLLTSALIVLSILDFRTMEIADGINLFILLLGIAATLLDLHAWKDHVIGMFSVSVFLLVIYLITVGRGIGGGDIKLMFGAGLLLGWKGAVLAFFLGCIIGSVIHLIRMAVSHAEHRLALGPYLSVGIWFTALWGTPLIDWYIGMIKM</sequence>
<evidence type="ECO:0000256" key="6">
    <source>
        <dbReference type="ARBA" id="ARBA00023136"/>
    </source>
</evidence>
<comment type="similarity">
    <text evidence="2">Belongs to the peptidase A24 family.</text>
</comment>
<dbReference type="EMBL" id="JACRSX010000004">
    <property type="protein sequence ID" value="MBC8562085.1"/>
    <property type="molecule type" value="Genomic_DNA"/>
</dbReference>
<keyword evidence="5 7" id="KW-1133">Transmembrane helix</keyword>
<dbReference type="Gene3D" id="1.20.120.1220">
    <property type="match status" value="1"/>
</dbReference>
<evidence type="ECO:0000259" key="9">
    <source>
        <dbReference type="Pfam" id="PF06750"/>
    </source>
</evidence>
<feature type="transmembrane region" description="Helical" evidence="7">
    <location>
        <begin position="6"/>
        <end position="29"/>
    </location>
</feature>
<feature type="transmembrane region" description="Helical" evidence="7">
    <location>
        <begin position="198"/>
        <end position="218"/>
    </location>
</feature>
<dbReference type="Proteomes" id="UP000606193">
    <property type="component" value="Unassembled WGS sequence"/>
</dbReference>
<keyword evidence="4 7" id="KW-0812">Transmembrane</keyword>
<feature type="transmembrane region" description="Helical" evidence="7">
    <location>
        <begin position="103"/>
        <end position="121"/>
    </location>
</feature>
<feature type="domain" description="Prepilin peptidase A24 N-terminal" evidence="9">
    <location>
        <begin position="16"/>
        <end position="97"/>
    </location>
</feature>
<evidence type="ECO:0000256" key="5">
    <source>
        <dbReference type="ARBA" id="ARBA00022989"/>
    </source>
</evidence>
<dbReference type="Pfam" id="PF06750">
    <property type="entry name" value="A24_N_bact"/>
    <property type="match status" value="1"/>
</dbReference>
<comment type="caution">
    <text evidence="10">The sequence shown here is derived from an EMBL/GenBank/DDBJ whole genome shotgun (WGS) entry which is preliminary data.</text>
</comment>
<keyword evidence="6 7" id="KW-0472">Membrane</keyword>
<organism evidence="10 11">
    <name type="scientific">Jutongia huaianensis</name>
    <dbReference type="NCBI Taxonomy" id="2763668"/>
    <lineage>
        <taxon>Bacteria</taxon>
        <taxon>Bacillati</taxon>
        <taxon>Bacillota</taxon>
        <taxon>Clostridia</taxon>
        <taxon>Lachnospirales</taxon>
        <taxon>Lachnospiraceae</taxon>
        <taxon>Jutongia</taxon>
    </lineage>
</organism>
<evidence type="ECO:0000313" key="11">
    <source>
        <dbReference type="Proteomes" id="UP000606193"/>
    </source>
</evidence>
<keyword evidence="11" id="KW-1185">Reference proteome</keyword>
<dbReference type="InterPro" id="IPR000045">
    <property type="entry name" value="Prepilin_IV_endopep_pep"/>
</dbReference>
<evidence type="ECO:0000256" key="3">
    <source>
        <dbReference type="ARBA" id="ARBA00022475"/>
    </source>
</evidence>
<dbReference type="PANTHER" id="PTHR30487">
    <property type="entry name" value="TYPE 4 PREPILIN-LIKE PROTEINS LEADER PEPTIDE-PROCESSING ENZYME"/>
    <property type="match status" value="1"/>
</dbReference>
<evidence type="ECO:0000256" key="2">
    <source>
        <dbReference type="ARBA" id="ARBA00005801"/>
    </source>
</evidence>
<dbReference type="InterPro" id="IPR050882">
    <property type="entry name" value="Prepilin_peptidase/N-MTase"/>
</dbReference>
<accession>A0ABR7N184</accession>
<feature type="transmembrane region" description="Helical" evidence="7">
    <location>
        <begin position="133"/>
        <end position="151"/>
    </location>
</feature>
<feature type="domain" description="Prepilin type IV endopeptidase peptidase" evidence="8">
    <location>
        <begin position="109"/>
        <end position="211"/>
    </location>
</feature>
<dbReference type="Pfam" id="PF01478">
    <property type="entry name" value="Peptidase_A24"/>
    <property type="match status" value="1"/>
</dbReference>
<gene>
    <name evidence="10" type="ORF">H8704_05460</name>
</gene>
<feature type="transmembrane region" description="Helical" evidence="7">
    <location>
        <begin position="157"/>
        <end position="177"/>
    </location>
</feature>
<feature type="transmembrane region" description="Helical" evidence="7">
    <location>
        <begin position="79"/>
        <end position="97"/>
    </location>
</feature>
<feature type="transmembrane region" description="Helical" evidence="7">
    <location>
        <begin position="230"/>
        <end position="250"/>
    </location>
</feature>
<dbReference type="RefSeq" id="WP_118677767.1">
    <property type="nucleotide sequence ID" value="NZ_JACRSX010000004.1"/>
</dbReference>
<evidence type="ECO:0000313" key="10">
    <source>
        <dbReference type="EMBL" id="MBC8562085.1"/>
    </source>
</evidence>
<reference evidence="10 11" key="1">
    <citation type="submission" date="2020-08" db="EMBL/GenBank/DDBJ databases">
        <title>Genome public.</title>
        <authorList>
            <person name="Liu C."/>
            <person name="Sun Q."/>
        </authorList>
    </citation>
    <scope>NUCLEOTIDE SEQUENCE [LARGE SCALE GENOMIC DNA]</scope>
    <source>
        <strain evidence="10 11">NSJ-37</strain>
    </source>
</reference>